<comment type="caution">
    <text evidence="1">The sequence shown here is derived from an EMBL/GenBank/DDBJ whole genome shotgun (WGS) entry which is preliminary data.</text>
</comment>
<evidence type="ECO:0000313" key="1">
    <source>
        <dbReference type="EMBL" id="KAK4645590.1"/>
    </source>
</evidence>
<keyword evidence="2" id="KW-1185">Reference proteome</keyword>
<sequence length="91" mass="9983">MALNSVGKVLSVLIPSSELKLRRSHIVTAQFALTQNITGTTWQHNPENLDELRPTHTSPSRTGRLPTLAQPTAVFPAATDFLHSKARKKGQ</sequence>
<dbReference type="EMBL" id="JAFFGZ010000004">
    <property type="protein sequence ID" value="KAK4645590.1"/>
    <property type="molecule type" value="Genomic_DNA"/>
</dbReference>
<name>A0ABR0FRJ3_9PEZI</name>
<gene>
    <name evidence="1" type="ORF">QC761_0034080</name>
</gene>
<reference evidence="1 2" key="1">
    <citation type="journal article" date="2023" name="bioRxiv">
        <title>High-quality genome assemblies of four members of thePodospora anserinaspecies complex.</title>
        <authorList>
            <person name="Ament-Velasquez S.L."/>
            <person name="Vogan A.A."/>
            <person name="Wallerman O."/>
            <person name="Hartmann F."/>
            <person name="Gautier V."/>
            <person name="Silar P."/>
            <person name="Giraud T."/>
            <person name="Johannesson H."/>
        </authorList>
    </citation>
    <scope>NUCLEOTIDE SEQUENCE [LARGE SCALE GENOMIC DNA]</scope>
    <source>
        <strain evidence="1 2">CBS 112042</strain>
    </source>
</reference>
<organism evidence="1 2">
    <name type="scientific">Podospora bellae-mahoneyi</name>
    <dbReference type="NCBI Taxonomy" id="2093777"/>
    <lineage>
        <taxon>Eukaryota</taxon>
        <taxon>Fungi</taxon>
        <taxon>Dikarya</taxon>
        <taxon>Ascomycota</taxon>
        <taxon>Pezizomycotina</taxon>
        <taxon>Sordariomycetes</taxon>
        <taxon>Sordariomycetidae</taxon>
        <taxon>Sordariales</taxon>
        <taxon>Podosporaceae</taxon>
        <taxon>Podospora</taxon>
    </lineage>
</organism>
<evidence type="ECO:0000313" key="2">
    <source>
        <dbReference type="Proteomes" id="UP001322138"/>
    </source>
</evidence>
<protein>
    <submittedName>
        <fullName evidence="1">Uncharacterized protein</fullName>
    </submittedName>
</protein>
<dbReference type="GeneID" id="87891427"/>
<accession>A0ABR0FRJ3</accession>
<dbReference type="RefSeq" id="XP_062734566.1">
    <property type="nucleotide sequence ID" value="XM_062872297.1"/>
</dbReference>
<proteinExistence type="predicted"/>
<dbReference type="Proteomes" id="UP001322138">
    <property type="component" value="Unassembled WGS sequence"/>
</dbReference>